<dbReference type="GO" id="GO:1990414">
    <property type="term" value="P:replication-born double-strand break repair via sister chromatid exchange"/>
    <property type="evidence" value="ECO:0007669"/>
    <property type="project" value="TreeGrafter"/>
</dbReference>
<proteinExistence type="predicted"/>
<dbReference type="GO" id="GO:0003682">
    <property type="term" value="F:chromatin binding"/>
    <property type="evidence" value="ECO:0007669"/>
    <property type="project" value="TreeGrafter"/>
</dbReference>
<dbReference type="GO" id="GO:0007062">
    <property type="term" value="P:sister chromatid cohesion"/>
    <property type="evidence" value="ECO:0007669"/>
    <property type="project" value="InterPro"/>
</dbReference>
<evidence type="ECO:0000313" key="3">
    <source>
        <dbReference type="Proteomes" id="UP000694428"/>
    </source>
</evidence>
<evidence type="ECO:0000313" key="2">
    <source>
        <dbReference type="Ensembl" id="ENSPSTP00000003499.1"/>
    </source>
</evidence>
<dbReference type="InterPro" id="IPR036390">
    <property type="entry name" value="WH_DNA-bd_sf"/>
</dbReference>
<reference evidence="2" key="1">
    <citation type="submission" date="2025-08" db="UniProtKB">
        <authorList>
            <consortium name="Ensembl"/>
        </authorList>
    </citation>
    <scope>IDENTIFICATION</scope>
</reference>
<dbReference type="SUPFAM" id="SSF46785">
    <property type="entry name" value="Winged helix' DNA-binding domain"/>
    <property type="match status" value="1"/>
</dbReference>
<dbReference type="InterPro" id="IPR006909">
    <property type="entry name" value="Rad21/Rec8_C_eu"/>
</dbReference>
<sequence>MKTAFRPGLLDLPEESCEAAYQSITLPEEFHDFEPTLPDLNAIDVAEHFTLNQSRAEDITLKEDYESNVLLCDRNFGEESHALRKQSCHDGSILMSSCSLVADHSSASVSGDKAAVQEGWCCLEQDCFGDEEAAADMIEILLRDEQNGLTNGVLDMEGELPLSQDLQESSTAAQSYHADPAVKTEDHLMNGAMLLPEEEEGFLLEPVEDTDFNQRKNKKRKRKLLVDVEKELSCSAIYQQLNNSTGTLVALDLAPPTKQTMMWKESGGVQTLLSQPAQHLFHAELRTLFAKCFKRARLEMGRNGTQMEPEMEKPRREQDATEVLITDQSSYLQDLDLSEAERKADCDLFVLTARNGSSGTVNGFGETLQAEAAFSEGSMLVSNSVGRGAPVQQAGTPHELEMENKDSEEIKWSKRTLQLLQTLQHLKKSGVNSFSFRELCRKNNRKEVAVKFYLFLVLHKQMVVELAQRAPFADITAAAGRALSAH</sequence>
<dbReference type="InterPro" id="IPR039781">
    <property type="entry name" value="Rad21/Rec8-like"/>
</dbReference>
<dbReference type="GO" id="GO:0030893">
    <property type="term" value="C:meiotic cohesin complex"/>
    <property type="evidence" value="ECO:0007669"/>
    <property type="project" value="TreeGrafter"/>
</dbReference>
<dbReference type="Gene3D" id="1.10.10.580">
    <property type="entry name" value="Structural maintenance of chromosome 1. Chain E"/>
    <property type="match status" value="1"/>
</dbReference>
<evidence type="ECO:0000259" key="1">
    <source>
        <dbReference type="Pfam" id="PF04824"/>
    </source>
</evidence>
<keyword evidence="3" id="KW-1185">Reference proteome</keyword>
<dbReference type="InterPro" id="IPR049589">
    <property type="entry name" value="NXP1_M-like"/>
</dbReference>
<organism evidence="2 3">
    <name type="scientific">Pavo cristatus</name>
    <name type="common">Indian peafowl</name>
    <name type="synonym">Blue peafowl</name>
    <dbReference type="NCBI Taxonomy" id="9049"/>
    <lineage>
        <taxon>Eukaryota</taxon>
        <taxon>Metazoa</taxon>
        <taxon>Chordata</taxon>
        <taxon>Craniata</taxon>
        <taxon>Vertebrata</taxon>
        <taxon>Euteleostomi</taxon>
        <taxon>Archelosauria</taxon>
        <taxon>Archosauria</taxon>
        <taxon>Dinosauria</taxon>
        <taxon>Saurischia</taxon>
        <taxon>Theropoda</taxon>
        <taxon>Coelurosauria</taxon>
        <taxon>Aves</taxon>
        <taxon>Neognathae</taxon>
        <taxon>Galloanserae</taxon>
        <taxon>Galliformes</taxon>
        <taxon>Phasianidae</taxon>
        <taxon>Phasianinae</taxon>
        <taxon>Pavo</taxon>
    </lineage>
</organism>
<feature type="domain" description="Rad21/Rec8-like protein C-terminal eukaryotic" evidence="1">
    <location>
        <begin position="431"/>
        <end position="482"/>
    </location>
</feature>
<dbReference type="CDD" id="cd21792">
    <property type="entry name" value="Rad21_Rec8_M_NXP1-like"/>
    <property type="match status" value="1"/>
</dbReference>
<reference evidence="2" key="2">
    <citation type="submission" date="2025-09" db="UniProtKB">
        <authorList>
            <consortium name="Ensembl"/>
        </authorList>
    </citation>
    <scope>IDENTIFICATION</scope>
</reference>
<dbReference type="PANTHER" id="PTHR12585:SF19">
    <property type="entry name" value="DOUBLE-STRAND-BREAK REPAIR PROTEIN RAD21-LIKE PROTEIN 1"/>
    <property type="match status" value="1"/>
</dbReference>
<dbReference type="Pfam" id="PF04824">
    <property type="entry name" value="Rad21_Rec8"/>
    <property type="match status" value="1"/>
</dbReference>
<dbReference type="PANTHER" id="PTHR12585">
    <property type="entry name" value="SCC1 / RAD21 FAMILY MEMBER"/>
    <property type="match status" value="1"/>
</dbReference>
<accession>A0A8C9ENS3</accession>
<name>A0A8C9ENS3_PAVCR</name>
<dbReference type="InterPro" id="IPR023093">
    <property type="entry name" value="ScpA-like_C"/>
</dbReference>
<dbReference type="Proteomes" id="UP000694428">
    <property type="component" value="Unplaced"/>
</dbReference>
<dbReference type="Ensembl" id="ENSPSTT00000003667.1">
    <property type="protein sequence ID" value="ENSPSTP00000003499.1"/>
    <property type="gene ID" value="ENSPSTG00000002549.1"/>
</dbReference>
<dbReference type="AlphaFoldDB" id="A0A8C9ENS3"/>
<protein>
    <submittedName>
        <fullName evidence="2">RAD21 cohesin complex component like 1</fullName>
    </submittedName>
</protein>